<name>A0A932CRH3_UNCTE</name>
<dbReference type="PROSITE" id="PS51257">
    <property type="entry name" value="PROKAR_LIPOPROTEIN"/>
    <property type="match status" value="1"/>
</dbReference>
<dbReference type="Gene3D" id="1.10.390.10">
    <property type="entry name" value="Neutral Protease Domain 2"/>
    <property type="match status" value="1"/>
</dbReference>
<dbReference type="Pfam" id="PF01433">
    <property type="entry name" value="Peptidase_M1"/>
    <property type="match status" value="1"/>
</dbReference>
<dbReference type="Gene3D" id="3.40.630.10">
    <property type="entry name" value="Zn peptidases"/>
    <property type="match status" value="1"/>
</dbReference>
<organism evidence="3 4">
    <name type="scientific">Tectimicrobiota bacterium</name>
    <dbReference type="NCBI Taxonomy" id="2528274"/>
    <lineage>
        <taxon>Bacteria</taxon>
        <taxon>Pseudomonadati</taxon>
        <taxon>Nitrospinota/Tectimicrobiota group</taxon>
        <taxon>Candidatus Tectimicrobiota</taxon>
    </lineage>
</organism>
<dbReference type="EMBL" id="JACPRF010000437">
    <property type="protein sequence ID" value="MBI2878042.1"/>
    <property type="molecule type" value="Genomic_DNA"/>
</dbReference>
<proteinExistence type="predicted"/>
<protein>
    <submittedName>
        <fullName evidence="3">M20/M25/M40 family metallo-hydrolase</fullName>
    </submittedName>
</protein>
<dbReference type="GO" id="GO:0006508">
    <property type="term" value="P:proteolysis"/>
    <property type="evidence" value="ECO:0007669"/>
    <property type="project" value="InterPro"/>
</dbReference>
<reference evidence="3" key="1">
    <citation type="submission" date="2020-07" db="EMBL/GenBank/DDBJ databases">
        <title>Huge and variable diversity of episymbiotic CPR bacteria and DPANN archaea in groundwater ecosystems.</title>
        <authorList>
            <person name="He C.Y."/>
            <person name="Keren R."/>
            <person name="Whittaker M."/>
            <person name="Farag I.F."/>
            <person name="Doudna J."/>
            <person name="Cate J.H.D."/>
            <person name="Banfield J.F."/>
        </authorList>
    </citation>
    <scope>NUCLEOTIDE SEQUENCE</scope>
    <source>
        <strain evidence="3">NC_groundwater_672_Ag_B-0.1um_62_36</strain>
    </source>
</reference>
<feature type="domain" description="Peptidase M1 membrane alanine aminopeptidase" evidence="1">
    <location>
        <begin position="320"/>
        <end position="462"/>
    </location>
</feature>
<comment type="caution">
    <text evidence="3">The sequence shown here is derived from an EMBL/GenBank/DDBJ whole genome shotgun (WGS) entry which is preliminary data.</text>
</comment>
<accession>A0A932CRH3</accession>
<feature type="domain" description="Peptidase M28" evidence="2">
    <location>
        <begin position="863"/>
        <end position="1060"/>
    </location>
</feature>
<dbReference type="InterPro" id="IPR007484">
    <property type="entry name" value="Peptidase_M28"/>
</dbReference>
<dbReference type="GO" id="GO:0008270">
    <property type="term" value="F:zinc ion binding"/>
    <property type="evidence" value="ECO:0007669"/>
    <property type="project" value="InterPro"/>
</dbReference>
<dbReference type="GO" id="GO:0008235">
    <property type="term" value="F:metalloexopeptidase activity"/>
    <property type="evidence" value="ECO:0007669"/>
    <property type="project" value="InterPro"/>
</dbReference>
<dbReference type="InterPro" id="IPR014782">
    <property type="entry name" value="Peptidase_M1_dom"/>
</dbReference>
<dbReference type="InterPro" id="IPR045175">
    <property type="entry name" value="M28_fam"/>
</dbReference>
<evidence type="ECO:0000259" key="2">
    <source>
        <dbReference type="Pfam" id="PF04389"/>
    </source>
</evidence>
<gene>
    <name evidence="3" type="ORF">HYY20_14290</name>
</gene>
<evidence type="ECO:0000313" key="4">
    <source>
        <dbReference type="Proteomes" id="UP000769766"/>
    </source>
</evidence>
<dbReference type="SUPFAM" id="SSF53187">
    <property type="entry name" value="Zn-dependent exopeptidases"/>
    <property type="match status" value="1"/>
</dbReference>
<dbReference type="InterPro" id="IPR027268">
    <property type="entry name" value="Peptidase_M4/M1_CTD_sf"/>
</dbReference>
<dbReference type="Pfam" id="PF04389">
    <property type="entry name" value="Peptidase_M28"/>
    <property type="match status" value="1"/>
</dbReference>
<dbReference type="Proteomes" id="UP000769766">
    <property type="component" value="Unassembled WGS sequence"/>
</dbReference>
<sequence>MRHVTGKHLNITPSRSVSPWIPSLWASCLLLAFILLAGTGSAQAAAPLSHRLEIQLTPQEHILAGQDILRARLEGSELSFGLHPGLKIKEFHVQGVDLTKALREKERGIHLVIYTVPLPARLRDREVDLRFVYAGQIYHPVQKSQDLAFVAGDFTSGLIGEEGIFLPGEGSWYPRLADSRGHLSTFDLKARIADPWRLVSQGERVSQEIHGGMVTVRFSSPIPTDGLALVGGKYVVRSRVVDGITISTYFFPEEDALSELFLEKAATYLQTFSALLIPYPYKKFDIVENFFTTGYGMPTYTLLGRDVVKRGQMALQPGYLDHEIVHSWWGNYVYYEGAWGNWCEGLTTYYANYYTKERQDPDEARLHRMISAQKYSIRVDPAKDYPLRKFAGKEEGFEDDIGYGKSSMVFHQLRRMAGDERFFQTMRQILRDYGGKIARWEDFQQAFEKTLGRDLGWFFRQWLDRPGLPQLSLSRISWEAKGDHYRVTGQIRQRGEPYRLSLPLVLQAAGEQRELTVEVQDEVTPFEIEIPGPPQKLSLDPDYHLIRRLAPQDIPACLQATLQDQARLFVYPARGPQETVAIYQMLAQRATQAEGGKALPDDQVTEEMLRSRSLFLLGGPGENRVTQRVLEQLRTGEGNPAPADPAGFTASPSAFALPGKEYTAPSDSLLVSFRHPWNPARRVTLYYGLSPQALERAQYLFFYGWYGYVAFQQGRPAQRGYFPAQASETIYRFPGDRPPTPAGAHRPPEASPTTERLRAHLDYLASEALGGRYPGTPEDQQAARYLARQMVQMGLTPYARSAVRNGPEPSSALKSEEGYLQPFRLQVTDEEIEKLLLRSKARGQGTPARPLLDLVRNGVETYNIIGYLEGSDPRLKDELVILGAHYDHLGRNDAGEAFRGAVDNASGVAVLLEVAAALAAQAPRPKRSLLFIAFGAEEWGLRGSYHFVETLPPQVKVHTMINLDSLGSGKAEEFYLLGGSYFPHLSALALQQSQPLGLQLGKNIDVHGFKSGSDHYPFYEKGWAAVDLFAADYRALHQITDRPESVNMEQLQRLGRVVLGMVQKLVE</sequence>
<dbReference type="PANTHER" id="PTHR12147">
    <property type="entry name" value="METALLOPEPTIDASE M28 FAMILY MEMBER"/>
    <property type="match status" value="1"/>
</dbReference>
<dbReference type="AlphaFoldDB" id="A0A932CRH3"/>
<dbReference type="PANTHER" id="PTHR12147:SF26">
    <property type="entry name" value="PEPTIDASE M28 DOMAIN-CONTAINING PROTEIN"/>
    <property type="match status" value="1"/>
</dbReference>
<evidence type="ECO:0000313" key="3">
    <source>
        <dbReference type="EMBL" id="MBI2878042.1"/>
    </source>
</evidence>
<dbReference type="SUPFAM" id="SSF55486">
    <property type="entry name" value="Metalloproteases ('zincins'), catalytic domain"/>
    <property type="match status" value="1"/>
</dbReference>
<evidence type="ECO:0000259" key="1">
    <source>
        <dbReference type="Pfam" id="PF01433"/>
    </source>
</evidence>